<keyword evidence="1 2" id="KW-0378">Hydrolase</keyword>
<evidence type="ECO:0000313" key="2">
    <source>
        <dbReference type="EMBL" id="AFM02799.1"/>
    </source>
</evidence>
<organism evidence="2 3">
    <name type="scientific">Bernardetia litoralis (strain ATCC 23117 / DSM 6794 / NBRC 15988 / NCIMB 1366 / Fx l1 / Sio-4)</name>
    <name type="common">Flexibacter litoralis</name>
    <dbReference type="NCBI Taxonomy" id="880071"/>
    <lineage>
        <taxon>Bacteria</taxon>
        <taxon>Pseudomonadati</taxon>
        <taxon>Bacteroidota</taxon>
        <taxon>Cytophagia</taxon>
        <taxon>Cytophagales</taxon>
        <taxon>Bernardetiaceae</taxon>
        <taxon>Bernardetia</taxon>
    </lineage>
</organism>
<dbReference type="EMBL" id="CP003345">
    <property type="protein sequence ID" value="AFM02799.1"/>
    <property type="molecule type" value="Genomic_DNA"/>
</dbReference>
<dbReference type="InterPro" id="IPR007466">
    <property type="entry name" value="Peptidyl-Arg-deiminase_porph"/>
</dbReference>
<dbReference type="Proteomes" id="UP000006054">
    <property type="component" value="Chromosome"/>
</dbReference>
<gene>
    <name evidence="2" type="ordered locus">Fleli_0312</name>
</gene>
<reference evidence="3" key="1">
    <citation type="submission" date="2012-06" db="EMBL/GenBank/DDBJ databases">
        <title>The complete genome of Flexibacter litoralis DSM 6794.</title>
        <authorList>
            <person name="Lucas S."/>
            <person name="Copeland A."/>
            <person name="Lapidus A."/>
            <person name="Glavina del Rio T."/>
            <person name="Dalin E."/>
            <person name="Tice H."/>
            <person name="Bruce D."/>
            <person name="Goodwin L."/>
            <person name="Pitluck S."/>
            <person name="Peters L."/>
            <person name="Ovchinnikova G."/>
            <person name="Lu M."/>
            <person name="Kyrpides N."/>
            <person name="Mavromatis K."/>
            <person name="Ivanova N."/>
            <person name="Brettin T."/>
            <person name="Detter J.C."/>
            <person name="Han C."/>
            <person name="Larimer F."/>
            <person name="Land M."/>
            <person name="Hauser L."/>
            <person name="Markowitz V."/>
            <person name="Cheng J.-F."/>
            <person name="Hugenholtz P."/>
            <person name="Woyke T."/>
            <person name="Wu D."/>
            <person name="Spring S."/>
            <person name="Lang E."/>
            <person name="Kopitz M."/>
            <person name="Brambilla E."/>
            <person name="Klenk H.-P."/>
            <person name="Eisen J.A."/>
        </authorList>
    </citation>
    <scope>NUCLEOTIDE SEQUENCE [LARGE SCALE GENOMIC DNA]</scope>
    <source>
        <strain evidence="3">ATCC 23117 / DSM 6794 / NBRC 15988 / NCIMB 1366 / Sio-4</strain>
    </source>
</reference>
<dbReference type="AlphaFoldDB" id="I4AFR4"/>
<dbReference type="GO" id="GO:0009446">
    <property type="term" value="P:putrescine biosynthetic process"/>
    <property type="evidence" value="ECO:0007669"/>
    <property type="project" value="InterPro"/>
</dbReference>
<evidence type="ECO:0000256" key="1">
    <source>
        <dbReference type="ARBA" id="ARBA00022801"/>
    </source>
</evidence>
<dbReference type="GO" id="GO:0047632">
    <property type="term" value="F:agmatine deiminase activity"/>
    <property type="evidence" value="ECO:0007669"/>
    <property type="project" value="UniProtKB-EC"/>
</dbReference>
<dbReference type="SUPFAM" id="SSF55909">
    <property type="entry name" value="Pentein"/>
    <property type="match status" value="1"/>
</dbReference>
<dbReference type="PANTHER" id="PTHR31377">
    <property type="entry name" value="AGMATINE DEIMINASE-RELATED"/>
    <property type="match status" value="1"/>
</dbReference>
<dbReference type="eggNOG" id="COG2957">
    <property type="taxonomic scope" value="Bacteria"/>
</dbReference>
<dbReference type="KEGG" id="fli:Fleli_0312"/>
<proteinExistence type="predicted"/>
<dbReference type="PANTHER" id="PTHR31377:SF0">
    <property type="entry name" value="AGMATINE DEIMINASE-RELATED"/>
    <property type="match status" value="1"/>
</dbReference>
<name>I4AFR4_BERLS</name>
<dbReference type="PATRIC" id="fig|880071.3.peg.297"/>
<accession>I4AFR4</accession>
<dbReference type="HOGENOM" id="CLU_037682_0_0_10"/>
<dbReference type="Pfam" id="PF04371">
    <property type="entry name" value="PAD_porph"/>
    <property type="match status" value="1"/>
</dbReference>
<dbReference type="Gene3D" id="3.75.10.10">
    <property type="entry name" value="L-arginine/glycine Amidinotransferase, Chain A"/>
    <property type="match status" value="1"/>
</dbReference>
<sequence length="365" mass="42120">MQKKYLFNRQGCLFYLLSMSENMKKKSRLLPAEWEEQAFVQLTFPHQNSDWKDDLELVTPVFVEIITQITHFENVLLVCQNKLETEKLFVDLDKKQFDKITFVEIDSNDTWARDHGAITVLENGEKIHLDFTFNGWGNKFEASKDNLITKKLKKENYLKGKVEQIDFVLEGGSIESDGKGTILTTSECLLSKERNPNFTREEIEIKVKNYFGANRILWLENGELEGDDTDAHVDTLARLCSEDTICYVAPPTDKSDSHYSSLKKMEEELKNLKTVDNNSYKLIPLPFAPAAYHEEDNRRLPSTYANFLIINEAVLVPTYEKLELDNLALSQIKKAFPNREIIGINCLPIIRQHGSLHCLTMQFPK</sequence>
<dbReference type="EC" id="3.5.3.12" evidence="2"/>
<keyword evidence="3" id="KW-1185">Reference proteome</keyword>
<evidence type="ECO:0000313" key="3">
    <source>
        <dbReference type="Proteomes" id="UP000006054"/>
    </source>
</evidence>
<dbReference type="GO" id="GO:0004668">
    <property type="term" value="F:protein-arginine deiminase activity"/>
    <property type="evidence" value="ECO:0007669"/>
    <property type="project" value="InterPro"/>
</dbReference>
<dbReference type="STRING" id="880071.Fleli_0312"/>
<protein>
    <submittedName>
        <fullName evidence="2">Peptidylarginine deiminase-like enzyme</fullName>
        <ecNumber evidence="2">3.5.3.12</ecNumber>
    </submittedName>
</protein>